<dbReference type="OrthoDB" id="9770553at2"/>
<evidence type="ECO:0000256" key="1">
    <source>
        <dbReference type="ARBA" id="ARBA00005189"/>
    </source>
</evidence>
<proteinExistence type="predicted"/>
<evidence type="ECO:0000313" key="7">
    <source>
        <dbReference type="Proteomes" id="UP000183200"/>
    </source>
</evidence>
<dbReference type="Gene3D" id="3.40.50.150">
    <property type="entry name" value="Vaccinia Virus protein VP39"/>
    <property type="match status" value="1"/>
</dbReference>
<dbReference type="InterPro" id="IPR013216">
    <property type="entry name" value="Methyltransf_11"/>
</dbReference>
<accession>A0A1H0B733</accession>
<feature type="domain" description="Methyltransferase type 11" evidence="5">
    <location>
        <begin position="56"/>
        <end position="155"/>
    </location>
</feature>
<name>A0A1H0B733_9SPHI</name>
<evidence type="ECO:0000313" key="6">
    <source>
        <dbReference type="EMBL" id="SDN41163.1"/>
    </source>
</evidence>
<dbReference type="CDD" id="cd02440">
    <property type="entry name" value="AdoMet_MTases"/>
    <property type="match status" value="1"/>
</dbReference>
<reference evidence="7" key="1">
    <citation type="submission" date="2016-10" db="EMBL/GenBank/DDBJ databases">
        <authorList>
            <person name="Varghese N."/>
            <person name="Submissions S."/>
        </authorList>
    </citation>
    <scope>NUCLEOTIDE SEQUENCE [LARGE SCALE GENOMIC DNA]</scope>
    <source>
        <strain evidence="7">DSM 19110</strain>
    </source>
</reference>
<dbReference type="STRING" id="430522.BFS30_19245"/>
<keyword evidence="7" id="KW-1185">Reference proteome</keyword>
<dbReference type="PANTHER" id="PTHR44307">
    <property type="entry name" value="PHOSPHOETHANOLAMINE METHYLTRANSFERASE"/>
    <property type="match status" value="1"/>
</dbReference>
<protein>
    <submittedName>
        <fullName evidence="6">Methyltransferase domain-containing protein</fullName>
    </submittedName>
</protein>
<dbReference type="SUPFAM" id="SSF53335">
    <property type="entry name" value="S-adenosyl-L-methionine-dependent methyltransferases"/>
    <property type="match status" value="1"/>
</dbReference>
<keyword evidence="3 6" id="KW-0808">Transferase</keyword>
<dbReference type="InterPro" id="IPR029063">
    <property type="entry name" value="SAM-dependent_MTases_sf"/>
</dbReference>
<dbReference type="GO" id="GO:0032259">
    <property type="term" value="P:methylation"/>
    <property type="evidence" value="ECO:0007669"/>
    <property type="project" value="UniProtKB-KW"/>
</dbReference>
<dbReference type="Pfam" id="PF08241">
    <property type="entry name" value="Methyltransf_11"/>
    <property type="match status" value="1"/>
</dbReference>
<evidence type="ECO:0000256" key="3">
    <source>
        <dbReference type="ARBA" id="ARBA00022679"/>
    </source>
</evidence>
<organism evidence="6 7">
    <name type="scientific">Pedobacter steynii</name>
    <dbReference type="NCBI Taxonomy" id="430522"/>
    <lineage>
        <taxon>Bacteria</taxon>
        <taxon>Pseudomonadati</taxon>
        <taxon>Bacteroidota</taxon>
        <taxon>Sphingobacteriia</taxon>
        <taxon>Sphingobacteriales</taxon>
        <taxon>Sphingobacteriaceae</taxon>
        <taxon>Pedobacter</taxon>
    </lineage>
</organism>
<dbReference type="EMBL" id="FNGY01000007">
    <property type="protein sequence ID" value="SDN41163.1"/>
    <property type="molecule type" value="Genomic_DNA"/>
</dbReference>
<dbReference type="AlphaFoldDB" id="A0A1H0B733"/>
<evidence type="ECO:0000256" key="4">
    <source>
        <dbReference type="ARBA" id="ARBA00025707"/>
    </source>
</evidence>
<dbReference type="Proteomes" id="UP000183200">
    <property type="component" value="Unassembled WGS sequence"/>
</dbReference>
<comment type="pathway">
    <text evidence="4">Phospholipid metabolism.</text>
</comment>
<dbReference type="PANTHER" id="PTHR44307:SF2">
    <property type="entry name" value="PHOSPHOETHANOLAMINE METHYLTRANSFERASE ISOFORM X1"/>
    <property type="match status" value="1"/>
</dbReference>
<evidence type="ECO:0000259" key="5">
    <source>
        <dbReference type="Pfam" id="PF08241"/>
    </source>
</evidence>
<evidence type="ECO:0000256" key="2">
    <source>
        <dbReference type="ARBA" id="ARBA00022603"/>
    </source>
</evidence>
<gene>
    <name evidence="6" type="ORF">SAMN05421820_107320</name>
</gene>
<dbReference type="RefSeq" id="WP_074610574.1">
    <property type="nucleotide sequence ID" value="NZ_FNGY01000007.1"/>
</dbReference>
<sequence>MKKEWTEEELKEVASQLSLPKGEAGIKTGERMALSNENMIARTIASLQLTADEKVLEIGQGNGSHIALLMESATGLHYIGTDISITMLEEATRINDALPNSGSVAFELSDGEHLDFPADTFQKIFTVNTLYFWKDPKAYAAEIYKVLKPGGRFCIAFAAKEFMEQLPFTKWEFQLYTAKMLCELLEEAGFHILEIIEEKDNTQSNLGTAVQRDIVIVAAGK</sequence>
<dbReference type="GO" id="GO:0008757">
    <property type="term" value="F:S-adenosylmethionine-dependent methyltransferase activity"/>
    <property type="evidence" value="ECO:0007669"/>
    <property type="project" value="InterPro"/>
</dbReference>
<keyword evidence="2 6" id="KW-0489">Methyltransferase</keyword>
<comment type="pathway">
    <text evidence="1">Lipid metabolism.</text>
</comment>